<keyword evidence="1" id="KW-0966">Cell projection</keyword>
<protein>
    <submittedName>
        <fullName evidence="1">Flagellar assembly protein FliH</fullName>
    </submittedName>
</protein>
<dbReference type="Proteomes" id="UP000243106">
    <property type="component" value="Unassembled WGS sequence"/>
</dbReference>
<gene>
    <name evidence="1" type="ORF">SAMN05421853_101414</name>
</gene>
<accession>A0A1I5VAV3</accession>
<reference evidence="2" key="1">
    <citation type="submission" date="2016-10" db="EMBL/GenBank/DDBJ databases">
        <authorList>
            <person name="Varghese N."/>
            <person name="Submissions S."/>
        </authorList>
    </citation>
    <scope>NUCLEOTIDE SEQUENCE [LARGE SCALE GENOMIC DNA]</scope>
    <source>
        <strain evidence="2">JCM 10271</strain>
    </source>
</reference>
<keyword evidence="2" id="KW-1185">Reference proteome</keyword>
<organism evidence="1 2">
    <name type="scientific">Roseivivax halotolerans</name>
    <dbReference type="NCBI Taxonomy" id="93684"/>
    <lineage>
        <taxon>Bacteria</taxon>
        <taxon>Pseudomonadati</taxon>
        <taxon>Pseudomonadota</taxon>
        <taxon>Alphaproteobacteria</taxon>
        <taxon>Rhodobacterales</taxon>
        <taxon>Roseobacteraceae</taxon>
        <taxon>Roseivivax</taxon>
    </lineage>
</organism>
<keyword evidence="1" id="KW-0282">Flagellum</keyword>
<name>A0A1I5VAV3_9RHOB</name>
<evidence type="ECO:0000313" key="1">
    <source>
        <dbReference type="EMBL" id="SFQ04521.1"/>
    </source>
</evidence>
<evidence type="ECO:0000313" key="2">
    <source>
        <dbReference type="Proteomes" id="UP000243106"/>
    </source>
</evidence>
<dbReference type="RefSeq" id="WP_139218657.1">
    <property type="nucleotide sequence ID" value="NZ_FOXV01000001.1"/>
</dbReference>
<dbReference type="STRING" id="93684.SAMN05421853_101414"/>
<proteinExistence type="predicted"/>
<dbReference type="EMBL" id="FOXV01000001">
    <property type="protein sequence ID" value="SFQ04521.1"/>
    <property type="molecule type" value="Genomic_DNA"/>
</dbReference>
<dbReference type="AlphaFoldDB" id="A0A1I5VAV3"/>
<keyword evidence="1" id="KW-0969">Cilium</keyword>
<sequence>MMPDLSAFFPDFASPAPGLADTTTPRLPPDELEKRDLANFDQGYRSGWDDAVRTMEEENTRIKSDFAQNLQDLSFTYHEAYSHILAAMTPLLDEIVGAILPAALQGTLGAHVAARMGEVAAEIGNLNVRVAVSPTELSLVEPLADNITDFPVEVVADGSLAAGQADIRFSETVEERLDLSEIAEEIRTAIAGFCSDTRRAVNG</sequence>